<evidence type="ECO:0000313" key="3">
    <source>
        <dbReference type="Proteomes" id="UP001174909"/>
    </source>
</evidence>
<evidence type="ECO:0000256" key="1">
    <source>
        <dbReference type="SAM" id="MobiDB-lite"/>
    </source>
</evidence>
<feature type="non-terminal residue" evidence="2">
    <location>
        <position position="1"/>
    </location>
</feature>
<comment type="caution">
    <text evidence="2">The sequence shown here is derived from an EMBL/GenBank/DDBJ whole genome shotgun (WGS) entry which is preliminary data.</text>
</comment>
<dbReference type="EMBL" id="CASHTH010002781">
    <property type="protein sequence ID" value="CAI8035223.1"/>
    <property type="molecule type" value="Genomic_DNA"/>
</dbReference>
<sequence>YETDIGFTNVDRTKQKRISLSLQCKVTVSKKICNIQPLVLKDQIHKEGVTSGARNSKTSKYLPLSPQVREMYHLRCTAGRLAAAAERSAAPKGRRRKKATVIREGHLNPARTRSAAAAERSAGGDKGQPRKTQSSVGLTLANSSSLSFSTLSKMNKSQLIATIKRLELEKKSRHLPPPKVSFHVSKKLRAFCSLAADTESKSRKIGKGTRRCDVFGMRACSQDQQRIYSTYTEKRTN</sequence>
<accession>A0AA35STT0</accession>
<dbReference type="Proteomes" id="UP001174909">
    <property type="component" value="Unassembled WGS sequence"/>
</dbReference>
<name>A0AA35STT0_GEOBA</name>
<proteinExistence type="predicted"/>
<reference evidence="2" key="1">
    <citation type="submission" date="2023-03" db="EMBL/GenBank/DDBJ databases">
        <authorList>
            <person name="Steffen K."/>
            <person name="Cardenas P."/>
        </authorList>
    </citation>
    <scope>NUCLEOTIDE SEQUENCE</scope>
</reference>
<feature type="region of interest" description="Disordered" evidence="1">
    <location>
        <begin position="84"/>
        <end position="138"/>
    </location>
</feature>
<feature type="compositionally biased region" description="Low complexity" evidence="1">
    <location>
        <begin position="110"/>
        <end position="121"/>
    </location>
</feature>
<dbReference type="AlphaFoldDB" id="A0AA35STT0"/>
<keyword evidence="3" id="KW-1185">Reference proteome</keyword>
<gene>
    <name evidence="2" type="ORF">GBAR_LOCUS19773</name>
</gene>
<evidence type="ECO:0000313" key="2">
    <source>
        <dbReference type="EMBL" id="CAI8035223.1"/>
    </source>
</evidence>
<protein>
    <submittedName>
        <fullName evidence="2">Uncharacterized protein</fullName>
    </submittedName>
</protein>
<organism evidence="2 3">
    <name type="scientific">Geodia barretti</name>
    <name type="common">Barrett's horny sponge</name>
    <dbReference type="NCBI Taxonomy" id="519541"/>
    <lineage>
        <taxon>Eukaryota</taxon>
        <taxon>Metazoa</taxon>
        <taxon>Porifera</taxon>
        <taxon>Demospongiae</taxon>
        <taxon>Heteroscleromorpha</taxon>
        <taxon>Tetractinellida</taxon>
        <taxon>Astrophorina</taxon>
        <taxon>Geodiidae</taxon>
        <taxon>Geodia</taxon>
    </lineage>
</organism>